<evidence type="ECO:0000313" key="14">
    <source>
        <dbReference type="Proteomes" id="UP000524246"/>
    </source>
</evidence>
<evidence type="ECO:0000256" key="2">
    <source>
        <dbReference type="ARBA" id="ARBA00022485"/>
    </source>
</evidence>
<evidence type="ECO:0000313" key="13">
    <source>
        <dbReference type="EMBL" id="NMC61783.1"/>
    </source>
</evidence>
<evidence type="ECO:0000256" key="3">
    <source>
        <dbReference type="ARBA" id="ARBA00022719"/>
    </source>
</evidence>
<dbReference type="Proteomes" id="UP000524246">
    <property type="component" value="Unassembled WGS sequence"/>
</dbReference>
<keyword evidence="9" id="KW-0520">NAD</keyword>
<protein>
    <submittedName>
        <fullName evidence="13">NADH-quinone oxidoreductase subunit I</fullName>
    </submittedName>
</protein>
<dbReference type="EMBL" id="JAAZON010000047">
    <property type="protein sequence ID" value="NMC61783.1"/>
    <property type="molecule type" value="Genomic_DNA"/>
</dbReference>
<feature type="domain" description="4Fe-4S ferredoxin-type" evidence="12">
    <location>
        <begin position="70"/>
        <end position="102"/>
    </location>
</feature>
<evidence type="ECO:0000256" key="11">
    <source>
        <dbReference type="ARBA" id="ARBA00023136"/>
    </source>
</evidence>
<feature type="domain" description="4Fe-4S ferredoxin-type" evidence="12">
    <location>
        <begin position="114"/>
        <end position="143"/>
    </location>
</feature>
<dbReference type="InterPro" id="IPR010226">
    <property type="entry name" value="NADH_quinone_OxRdtase_chainI"/>
</dbReference>
<evidence type="ECO:0000256" key="8">
    <source>
        <dbReference type="ARBA" id="ARBA00023014"/>
    </source>
</evidence>
<evidence type="ECO:0000256" key="4">
    <source>
        <dbReference type="ARBA" id="ARBA00022723"/>
    </source>
</evidence>
<keyword evidence="3" id="KW-0874">Quinone</keyword>
<dbReference type="Gene3D" id="3.30.70.3270">
    <property type="match status" value="1"/>
</dbReference>
<evidence type="ECO:0000256" key="10">
    <source>
        <dbReference type="ARBA" id="ARBA00023075"/>
    </source>
</evidence>
<keyword evidence="7" id="KW-0408">Iron</keyword>
<dbReference type="InterPro" id="IPR017900">
    <property type="entry name" value="4Fe4S_Fe_S_CS"/>
</dbReference>
<keyword evidence="10" id="KW-0830">Ubiquinone</keyword>
<evidence type="ECO:0000256" key="6">
    <source>
        <dbReference type="ARBA" id="ARBA00022967"/>
    </source>
</evidence>
<organism evidence="13 14">
    <name type="scientific">SAR324 cluster bacterium</name>
    <dbReference type="NCBI Taxonomy" id="2024889"/>
    <lineage>
        <taxon>Bacteria</taxon>
        <taxon>Deltaproteobacteria</taxon>
        <taxon>SAR324 cluster</taxon>
    </lineage>
</organism>
<keyword evidence="11" id="KW-0472">Membrane</keyword>
<dbReference type="PANTHER" id="PTHR10849">
    <property type="entry name" value="NADH DEHYDROGENASE UBIQUINONE IRON-SULFUR PROTEIN 8, MITOCHONDRIAL"/>
    <property type="match status" value="1"/>
</dbReference>
<dbReference type="InterPro" id="IPR017896">
    <property type="entry name" value="4Fe4S_Fe-S-bd"/>
</dbReference>
<evidence type="ECO:0000256" key="9">
    <source>
        <dbReference type="ARBA" id="ARBA00023027"/>
    </source>
</evidence>
<dbReference type="AlphaFoldDB" id="A0A7X9II79"/>
<dbReference type="PROSITE" id="PS00198">
    <property type="entry name" value="4FE4S_FER_1"/>
    <property type="match status" value="2"/>
</dbReference>
<keyword evidence="6" id="KW-1278">Translocase</keyword>
<keyword evidence="8" id="KW-0411">Iron-sulfur</keyword>
<dbReference type="PROSITE" id="PS51379">
    <property type="entry name" value="4FE4S_FER_2"/>
    <property type="match status" value="2"/>
</dbReference>
<sequence>MKRREEMNFWERIYVLELLRGVSVTFGKLLRNFILHILHLLGLKKDKRALATIQYPNERRAYPDRYRGRHRLTLNESGEVKCTACFLCATACPAKCIYIEAAEHPNPSISKFPHRYEIDTLLCIYCGYCVEACPVDAIRMDTGL</sequence>
<keyword evidence="2" id="KW-0004">4Fe-4S</keyword>
<reference evidence="13 14" key="1">
    <citation type="journal article" date="2020" name="Biotechnol. Biofuels">
        <title>New insights from the biogas microbiome by comprehensive genome-resolved metagenomics of nearly 1600 species originating from multiple anaerobic digesters.</title>
        <authorList>
            <person name="Campanaro S."/>
            <person name="Treu L."/>
            <person name="Rodriguez-R L.M."/>
            <person name="Kovalovszki A."/>
            <person name="Ziels R.M."/>
            <person name="Maus I."/>
            <person name="Zhu X."/>
            <person name="Kougias P.G."/>
            <person name="Basile A."/>
            <person name="Luo G."/>
            <person name="Schluter A."/>
            <person name="Konstantinidis K.T."/>
            <person name="Angelidaki I."/>
        </authorList>
    </citation>
    <scope>NUCLEOTIDE SEQUENCE [LARGE SCALE GENOMIC DNA]</scope>
    <source>
        <strain evidence="13">AS27yjCOA_65</strain>
    </source>
</reference>
<dbReference type="Pfam" id="PF00037">
    <property type="entry name" value="Fer4"/>
    <property type="match status" value="1"/>
</dbReference>
<evidence type="ECO:0000256" key="1">
    <source>
        <dbReference type="ARBA" id="ARBA00022475"/>
    </source>
</evidence>
<dbReference type="PANTHER" id="PTHR10849:SF24">
    <property type="entry name" value="NADH-QUINONE OXIDOREDUCTASE SUBUNIT I 2"/>
    <property type="match status" value="1"/>
</dbReference>
<proteinExistence type="predicted"/>
<dbReference type="GO" id="GO:0046872">
    <property type="term" value="F:metal ion binding"/>
    <property type="evidence" value="ECO:0007669"/>
    <property type="project" value="UniProtKB-KW"/>
</dbReference>
<name>A0A7X9II79_9DELT</name>
<keyword evidence="5" id="KW-0677">Repeat</keyword>
<gene>
    <name evidence="13" type="ORF">GYA55_01305</name>
</gene>
<evidence type="ECO:0000256" key="7">
    <source>
        <dbReference type="ARBA" id="ARBA00023004"/>
    </source>
</evidence>
<accession>A0A7X9II79</accession>
<dbReference type="SUPFAM" id="SSF54862">
    <property type="entry name" value="4Fe-4S ferredoxins"/>
    <property type="match status" value="1"/>
</dbReference>
<dbReference type="GO" id="GO:0051539">
    <property type="term" value="F:4 iron, 4 sulfur cluster binding"/>
    <property type="evidence" value="ECO:0007669"/>
    <property type="project" value="UniProtKB-KW"/>
</dbReference>
<comment type="caution">
    <text evidence="13">The sequence shown here is derived from an EMBL/GenBank/DDBJ whole genome shotgun (WGS) entry which is preliminary data.</text>
</comment>
<feature type="non-terminal residue" evidence="13">
    <location>
        <position position="144"/>
    </location>
</feature>
<dbReference type="GO" id="GO:0048038">
    <property type="term" value="F:quinone binding"/>
    <property type="evidence" value="ECO:0007669"/>
    <property type="project" value="UniProtKB-KW"/>
</dbReference>
<keyword evidence="4" id="KW-0479">Metal-binding</keyword>
<dbReference type="GO" id="GO:0016651">
    <property type="term" value="F:oxidoreductase activity, acting on NAD(P)H"/>
    <property type="evidence" value="ECO:0007669"/>
    <property type="project" value="InterPro"/>
</dbReference>
<keyword evidence="1" id="KW-1003">Cell membrane</keyword>
<dbReference type="GO" id="GO:0016020">
    <property type="term" value="C:membrane"/>
    <property type="evidence" value="ECO:0007669"/>
    <property type="project" value="InterPro"/>
</dbReference>
<evidence type="ECO:0000256" key="5">
    <source>
        <dbReference type="ARBA" id="ARBA00022737"/>
    </source>
</evidence>
<evidence type="ECO:0000259" key="12">
    <source>
        <dbReference type="PROSITE" id="PS51379"/>
    </source>
</evidence>